<evidence type="ECO:0000313" key="2">
    <source>
        <dbReference type="EMBL" id="CAF1490092.1"/>
    </source>
</evidence>
<dbReference type="EMBL" id="CAJOBC010087149">
    <property type="protein sequence ID" value="CAF4353245.1"/>
    <property type="molecule type" value="Genomic_DNA"/>
</dbReference>
<name>A0A815SH44_9BILA</name>
<dbReference type="AlphaFoldDB" id="A0A815SH44"/>
<gene>
    <name evidence="2" type="ORF">GPM918_LOCUS36213</name>
    <name evidence="3" type="ORF">SRO942_LOCUS36943</name>
</gene>
<feature type="coiled-coil region" evidence="1">
    <location>
        <begin position="88"/>
        <end position="115"/>
    </location>
</feature>
<evidence type="ECO:0000313" key="4">
    <source>
        <dbReference type="Proteomes" id="UP000663829"/>
    </source>
</evidence>
<reference evidence="2" key="1">
    <citation type="submission" date="2021-02" db="EMBL/GenBank/DDBJ databases">
        <authorList>
            <person name="Nowell W R."/>
        </authorList>
    </citation>
    <scope>NUCLEOTIDE SEQUENCE</scope>
</reference>
<comment type="caution">
    <text evidence="2">The sequence shown here is derived from an EMBL/GenBank/DDBJ whole genome shotgun (WGS) entry which is preliminary data.</text>
</comment>
<sequence>MIISSKCSKVTSSEHRAKILDTIKIAKQISTIKTKTDELKKPIEMKLYPPIMKNMEININFVNNPSLDIDTANKLQSKYEKTLAHSKIEILKLIITKTEHEIDKLNEQIIEEEQIKNNKKKYHRNMNPSSKL</sequence>
<evidence type="ECO:0000256" key="1">
    <source>
        <dbReference type="SAM" id="Coils"/>
    </source>
</evidence>
<dbReference type="Proteomes" id="UP000663829">
    <property type="component" value="Unassembled WGS sequence"/>
</dbReference>
<organism evidence="2 4">
    <name type="scientific">Didymodactylos carnosus</name>
    <dbReference type="NCBI Taxonomy" id="1234261"/>
    <lineage>
        <taxon>Eukaryota</taxon>
        <taxon>Metazoa</taxon>
        <taxon>Spiralia</taxon>
        <taxon>Gnathifera</taxon>
        <taxon>Rotifera</taxon>
        <taxon>Eurotatoria</taxon>
        <taxon>Bdelloidea</taxon>
        <taxon>Philodinida</taxon>
        <taxon>Philodinidae</taxon>
        <taxon>Didymodactylos</taxon>
    </lineage>
</organism>
<accession>A0A815SH44</accession>
<proteinExistence type="predicted"/>
<keyword evidence="1" id="KW-0175">Coiled coil</keyword>
<evidence type="ECO:0000313" key="3">
    <source>
        <dbReference type="EMBL" id="CAF4353245.1"/>
    </source>
</evidence>
<dbReference type="EMBL" id="CAJNOQ010021659">
    <property type="protein sequence ID" value="CAF1490092.1"/>
    <property type="molecule type" value="Genomic_DNA"/>
</dbReference>
<protein>
    <submittedName>
        <fullName evidence="2">Uncharacterized protein</fullName>
    </submittedName>
</protein>
<dbReference type="Proteomes" id="UP000681722">
    <property type="component" value="Unassembled WGS sequence"/>
</dbReference>
<keyword evidence="4" id="KW-1185">Reference proteome</keyword>